<keyword evidence="1" id="KW-0812">Transmembrane</keyword>
<accession>A0A8J3M9V8</accession>
<dbReference type="EMBL" id="BNCJ01000015">
    <property type="protein sequence ID" value="GHF64439.1"/>
    <property type="molecule type" value="Genomic_DNA"/>
</dbReference>
<protein>
    <submittedName>
        <fullName evidence="3">C4-dicarboxylate ABC transporter permease</fullName>
    </submittedName>
</protein>
<evidence type="ECO:0000256" key="1">
    <source>
        <dbReference type="SAM" id="Phobius"/>
    </source>
</evidence>
<feature type="domain" description="DUF112" evidence="2">
    <location>
        <begin position="17"/>
        <end position="437"/>
    </location>
</feature>
<dbReference type="Proteomes" id="UP000626220">
    <property type="component" value="Unassembled WGS sequence"/>
</dbReference>
<evidence type="ECO:0000313" key="4">
    <source>
        <dbReference type="Proteomes" id="UP000626220"/>
    </source>
</evidence>
<dbReference type="PANTHER" id="PTHR35342">
    <property type="entry name" value="TRICARBOXYLIC TRANSPORT PROTEIN"/>
    <property type="match status" value="1"/>
</dbReference>
<feature type="transmembrane region" description="Helical" evidence="1">
    <location>
        <begin position="142"/>
        <end position="160"/>
    </location>
</feature>
<reference evidence="3" key="1">
    <citation type="journal article" date="2014" name="Int. J. Syst. Evol. Microbiol.">
        <title>Complete genome sequence of Corynebacterium casei LMG S-19264T (=DSM 44701T), isolated from a smear-ripened cheese.</title>
        <authorList>
            <consortium name="US DOE Joint Genome Institute (JGI-PGF)"/>
            <person name="Walter F."/>
            <person name="Albersmeier A."/>
            <person name="Kalinowski J."/>
            <person name="Ruckert C."/>
        </authorList>
    </citation>
    <scope>NUCLEOTIDE SEQUENCE</scope>
    <source>
        <strain evidence="3">KCTC 42650</strain>
    </source>
</reference>
<feature type="transmembrane region" description="Helical" evidence="1">
    <location>
        <begin position="389"/>
        <end position="407"/>
    </location>
</feature>
<feature type="transmembrane region" description="Helical" evidence="1">
    <location>
        <begin position="110"/>
        <end position="130"/>
    </location>
</feature>
<feature type="transmembrane region" description="Helical" evidence="1">
    <location>
        <begin position="12"/>
        <end position="36"/>
    </location>
</feature>
<evidence type="ECO:0000313" key="3">
    <source>
        <dbReference type="EMBL" id="GHF64439.1"/>
    </source>
</evidence>
<feature type="transmembrane region" description="Helical" evidence="1">
    <location>
        <begin position="468"/>
        <end position="487"/>
    </location>
</feature>
<dbReference type="RefSeq" id="WP_189681856.1">
    <property type="nucleotide sequence ID" value="NZ_BNCJ01000015.1"/>
</dbReference>
<feature type="transmembrane region" description="Helical" evidence="1">
    <location>
        <begin position="358"/>
        <end position="377"/>
    </location>
</feature>
<dbReference type="PANTHER" id="PTHR35342:SF5">
    <property type="entry name" value="TRICARBOXYLIC TRANSPORT PROTEIN"/>
    <property type="match status" value="1"/>
</dbReference>
<keyword evidence="1" id="KW-1133">Transmembrane helix</keyword>
<gene>
    <name evidence="3" type="ORF">GCM10017056_39660</name>
</gene>
<proteinExistence type="predicted"/>
<sequence length="500" mass="52555">MEHWASVFSMILDWKVLIFLPLGVIMGAIIGAIPGLTITMSISVLLPFTLFLDPLPGLVLIFGISKGGLFGGSISAILLNVPGTPAAACTMLDGYPLARKGRAGEALDTALWASFLGDLISVLALILLAGSLAQLGLQFGPVELFALIVFSLTVIAAISTSGLLRGIVGGLLGLLAGTVGLDLVYGSERFTFGSAHLYDGIAFMPLLVGLFALPDILMFYFGRRQPRSGAGKLAEGASRRLSMANFRMVLPTILKGGGIGVILGAIPGIGATASTFVAYAEARRSAPDREEFGKGALSGVAAAESANSGTGASTLIPLLALGIPGDIVGAMLLGAFYFHGLAPGPLLFANDMDFIHALYITLIVSSAIVLVVGRYGTRYIQRIVEVPRDVLFPVVLVLTVIGAFAISNSIFDVWVMLVAGAVGIGFRALRIPEAAFLIGFVLSPLLENNMQRVLIISKGDYAAFFDSYLALLFYAATLVAIVGRFAMPALKERRLRQRTS</sequence>
<keyword evidence="1" id="KW-0472">Membrane</keyword>
<feature type="transmembrane region" description="Helical" evidence="1">
    <location>
        <begin position="258"/>
        <end position="280"/>
    </location>
</feature>
<comment type="caution">
    <text evidence="3">The sequence shown here is derived from an EMBL/GenBank/DDBJ whole genome shotgun (WGS) entry which is preliminary data.</text>
</comment>
<name>A0A8J3M9V8_9RHOB</name>
<feature type="transmembrane region" description="Helical" evidence="1">
    <location>
        <begin position="166"/>
        <end position="185"/>
    </location>
</feature>
<organism evidence="3 4">
    <name type="scientific">Seohaeicola zhoushanensis</name>
    <dbReference type="NCBI Taxonomy" id="1569283"/>
    <lineage>
        <taxon>Bacteria</taxon>
        <taxon>Pseudomonadati</taxon>
        <taxon>Pseudomonadota</taxon>
        <taxon>Alphaproteobacteria</taxon>
        <taxon>Rhodobacterales</taxon>
        <taxon>Roseobacteraceae</taxon>
        <taxon>Seohaeicola</taxon>
    </lineage>
</organism>
<reference evidence="3" key="2">
    <citation type="submission" date="2020-09" db="EMBL/GenBank/DDBJ databases">
        <authorList>
            <person name="Sun Q."/>
            <person name="Kim S."/>
        </authorList>
    </citation>
    <scope>NUCLEOTIDE SEQUENCE</scope>
    <source>
        <strain evidence="3">KCTC 42650</strain>
    </source>
</reference>
<dbReference type="InterPro" id="IPR002823">
    <property type="entry name" value="DUF112_TM"/>
</dbReference>
<dbReference type="AlphaFoldDB" id="A0A8J3M9V8"/>
<dbReference type="Pfam" id="PF01970">
    <property type="entry name" value="TctA"/>
    <property type="match status" value="1"/>
</dbReference>
<evidence type="ECO:0000259" key="2">
    <source>
        <dbReference type="Pfam" id="PF01970"/>
    </source>
</evidence>
<feature type="transmembrane region" description="Helical" evidence="1">
    <location>
        <begin position="315"/>
        <end position="338"/>
    </location>
</feature>
<feature type="transmembrane region" description="Helical" evidence="1">
    <location>
        <begin position="197"/>
        <end position="221"/>
    </location>
</feature>
<keyword evidence="4" id="KW-1185">Reference proteome</keyword>